<protein>
    <submittedName>
        <fullName evidence="8">Uncharacterized protein</fullName>
    </submittedName>
</protein>
<comment type="pathway">
    <text evidence="2">Secondary metabolite biosynthesis.</text>
</comment>
<dbReference type="Pfam" id="PF25129">
    <property type="entry name" value="Pyr4-TMTC"/>
    <property type="match status" value="1"/>
</dbReference>
<reference evidence="8" key="1">
    <citation type="submission" date="2015-01" db="EMBL/GenBank/DDBJ databases">
        <authorList>
            <person name="Durling Mikael"/>
        </authorList>
    </citation>
    <scope>NUCLEOTIDE SEQUENCE</scope>
</reference>
<name>A0A0B7JI29_BIOOC</name>
<evidence type="ECO:0000256" key="7">
    <source>
        <dbReference type="SAM" id="Phobius"/>
    </source>
</evidence>
<feature type="transmembrane region" description="Helical" evidence="7">
    <location>
        <begin position="14"/>
        <end position="37"/>
    </location>
</feature>
<accession>A0A0B7JI29</accession>
<evidence type="ECO:0000313" key="8">
    <source>
        <dbReference type="EMBL" id="CEO44438.1"/>
    </source>
</evidence>
<dbReference type="PANTHER" id="PTHR42038">
    <property type="match status" value="1"/>
</dbReference>
<dbReference type="PANTHER" id="PTHR42038:SF2">
    <property type="entry name" value="TERPENE CYCLASE AUSL"/>
    <property type="match status" value="1"/>
</dbReference>
<organism evidence="8">
    <name type="scientific">Bionectria ochroleuca</name>
    <name type="common">Gliocladium roseum</name>
    <dbReference type="NCBI Taxonomy" id="29856"/>
    <lineage>
        <taxon>Eukaryota</taxon>
        <taxon>Fungi</taxon>
        <taxon>Dikarya</taxon>
        <taxon>Ascomycota</taxon>
        <taxon>Pezizomycotina</taxon>
        <taxon>Sordariomycetes</taxon>
        <taxon>Hypocreomycetidae</taxon>
        <taxon>Hypocreales</taxon>
        <taxon>Bionectriaceae</taxon>
        <taxon>Clonostachys</taxon>
    </lineage>
</organism>
<feature type="transmembrane region" description="Helical" evidence="7">
    <location>
        <begin position="75"/>
        <end position="93"/>
    </location>
</feature>
<evidence type="ECO:0000256" key="3">
    <source>
        <dbReference type="ARBA" id="ARBA00006757"/>
    </source>
</evidence>
<gene>
    <name evidence="8" type="ORF">BN869_000000493_1</name>
</gene>
<feature type="transmembrane region" description="Helical" evidence="7">
    <location>
        <begin position="159"/>
        <end position="180"/>
    </location>
</feature>
<keyword evidence="5 7" id="KW-1133">Transmembrane helix</keyword>
<evidence type="ECO:0000256" key="4">
    <source>
        <dbReference type="ARBA" id="ARBA00022692"/>
    </source>
</evidence>
<feature type="transmembrane region" description="Helical" evidence="7">
    <location>
        <begin position="192"/>
        <end position="215"/>
    </location>
</feature>
<feature type="transmembrane region" description="Helical" evidence="7">
    <location>
        <begin position="49"/>
        <end position="69"/>
    </location>
</feature>
<proteinExistence type="inferred from homology"/>
<dbReference type="AlphaFoldDB" id="A0A0B7JI29"/>
<dbReference type="EMBL" id="CDPU01000001">
    <property type="protein sequence ID" value="CEO44438.1"/>
    <property type="molecule type" value="Genomic_DNA"/>
</dbReference>
<evidence type="ECO:0000256" key="1">
    <source>
        <dbReference type="ARBA" id="ARBA00004141"/>
    </source>
</evidence>
<dbReference type="GO" id="GO:0016829">
    <property type="term" value="F:lyase activity"/>
    <property type="evidence" value="ECO:0007669"/>
    <property type="project" value="InterPro"/>
</dbReference>
<evidence type="ECO:0000256" key="2">
    <source>
        <dbReference type="ARBA" id="ARBA00005179"/>
    </source>
</evidence>
<feature type="transmembrane region" description="Helical" evidence="7">
    <location>
        <begin position="221"/>
        <end position="248"/>
    </location>
</feature>
<feature type="transmembrane region" description="Helical" evidence="7">
    <location>
        <begin position="113"/>
        <end position="133"/>
    </location>
</feature>
<keyword evidence="4 7" id="KW-0812">Transmembrane</keyword>
<dbReference type="InterPro" id="IPR039020">
    <property type="entry name" value="PaxB-like"/>
</dbReference>
<keyword evidence="6 7" id="KW-0472">Membrane</keyword>
<comment type="similarity">
    <text evidence="3">Belongs to the paxB family.</text>
</comment>
<evidence type="ECO:0000256" key="6">
    <source>
        <dbReference type="ARBA" id="ARBA00023136"/>
    </source>
</evidence>
<sequence length="272" mass="30294">MGSSDIPPPSAPDWLIPASTVCLGLGVFFWLAAYVLMVQRSLQTRDTPMPLIALGVNLAWEVVWVVYVADSILEKLGFALWLLFDVPVLYATLRAAPRSLRSHPLIARRFSLILFLVFLWGVAANASFAWWWLKEPHRGYGIKWGKTWFGQEARDTTELSWWAAGTAQMAFSVGSLAMVLQRGHSGGQSYAIWFCRFVGSQMGLPLACGLLWWYWPEAHGFIFHPVSGIIIGTSLLCDIAYPFALAYVRGTERILPDGTIVAGSFEAHAKEK</sequence>
<evidence type="ECO:0000256" key="5">
    <source>
        <dbReference type="ARBA" id="ARBA00022989"/>
    </source>
</evidence>
<comment type="subcellular location">
    <subcellularLocation>
        <location evidence="1">Membrane</location>
        <topology evidence="1">Multi-pass membrane protein</topology>
    </subcellularLocation>
</comment>
<dbReference type="GO" id="GO:0016020">
    <property type="term" value="C:membrane"/>
    <property type="evidence" value="ECO:0007669"/>
    <property type="project" value="UniProtKB-SubCell"/>
</dbReference>